<dbReference type="EMBL" id="CP096658">
    <property type="protein sequence ID" value="UPW00472.1"/>
    <property type="molecule type" value="Genomic_DNA"/>
</dbReference>
<protein>
    <submittedName>
        <fullName evidence="2">Uncharacterized protein</fullName>
    </submittedName>
</protein>
<dbReference type="GeneID" id="72191882"/>
<dbReference type="KEGG" id="haxz:M0R88_18465"/>
<keyword evidence="3" id="KW-1185">Reference proteome</keyword>
<feature type="transmembrane region" description="Helical" evidence="1">
    <location>
        <begin position="40"/>
        <end position="61"/>
    </location>
</feature>
<evidence type="ECO:0000313" key="2">
    <source>
        <dbReference type="EMBL" id="UPW00472.1"/>
    </source>
</evidence>
<evidence type="ECO:0000313" key="3">
    <source>
        <dbReference type="Proteomes" id="UP000830434"/>
    </source>
</evidence>
<dbReference type="RefSeq" id="WP_248654883.1">
    <property type="nucleotide sequence ID" value="NZ_CP096658.1"/>
</dbReference>
<gene>
    <name evidence="2" type="ORF">M0R88_18465</name>
</gene>
<dbReference type="Pfam" id="PF26262">
    <property type="entry name" value="DUF8066"/>
    <property type="match status" value="1"/>
</dbReference>
<evidence type="ECO:0000256" key="1">
    <source>
        <dbReference type="SAM" id="Phobius"/>
    </source>
</evidence>
<accession>A0A8U0IJK5</accession>
<keyword evidence="1" id="KW-0472">Membrane</keyword>
<dbReference type="AlphaFoldDB" id="A0A8U0IJK5"/>
<feature type="transmembrane region" description="Helical" evidence="1">
    <location>
        <begin position="16"/>
        <end position="34"/>
    </location>
</feature>
<keyword evidence="1" id="KW-0812">Transmembrane</keyword>
<dbReference type="Proteomes" id="UP000830434">
    <property type="component" value="Chromosome"/>
</dbReference>
<name>A0A8U0IJK5_9EURY</name>
<sequence length="80" mass="8633">MSAEDDPSRGREPSTGLRVALGVLGVLVLLYSVLIATQPLLGVMLVVLLFGAYLAWRWFLLGVQFVAAVERIADAMDADD</sequence>
<reference evidence="2" key="1">
    <citation type="submission" date="2022-04" db="EMBL/GenBank/DDBJ databases">
        <title>Diverse halophilic archaea isolated from saline environments.</title>
        <authorList>
            <person name="Cui H.-L."/>
        </authorList>
    </citation>
    <scope>NUCLEOTIDE SEQUENCE</scope>
    <source>
        <strain evidence="2">XZYJT40</strain>
    </source>
</reference>
<dbReference type="InterPro" id="IPR058379">
    <property type="entry name" value="DUF8066"/>
</dbReference>
<keyword evidence="1" id="KW-1133">Transmembrane helix</keyword>
<proteinExistence type="predicted"/>
<organism evidence="2 3">
    <name type="scientific">Halorussus gelatinilyticus</name>
    <dbReference type="NCBI Taxonomy" id="2937524"/>
    <lineage>
        <taxon>Archaea</taxon>
        <taxon>Methanobacteriati</taxon>
        <taxon>Methanobacteriota</taxon>
        <taxon>Stenosarchaea group</taxon>
        <taxon>Halobacteria</taxon>
        <taxon>Halobacteriales</taxon>
        <taxon>Haladaptataceae</taxon>
        <taxon>Halorussus</taxon>
    </lineage>
</organism>